<dbReference type="Proteomes" id="UP000314982">
    <property type="component" value="Unassembled WGS sequence"/>
</dbReference>
<dbReference type="InterPro" id="IPR036407">
    <property type="entry name" value="DM_DNA-bd_sf"/>
</dbReference>
<dbReference type="GO" id="GO:0000978">
    <property type="term" value="F:RNA polymerase II cis-regulatory region sequence-specific DNA binding"/>
    <property type="evidence" value="ECO:0007669"/>
    <property type="project" value="TreeGrafter"/>
</dbReference>
<evidence type="ECO:0000256" key="7">
    <source>
        <dbReference type="SAM" id="MobiDB-lite"/>
    </source>
</evidence>
<evidence type="ECO:0000256" key="2">
    <source>
        <dbReference type="ARBA" id="ARBA00022723"/>
    </source>
</evidence>
<dbReference type="AlphaFoldDB" id="A0A4W5RKA3"/>
<evidence type="ECO:0000256" key="3">
    <source>
        <dbReference type="ARBA" id="ARBA00022833"/>
    </source>
</evidence>
<comment type="subcellular location">
    <subcellularLocation>
        <location evidence="6">Nucleus</location>
    </subcellularLocation>
</comment>
<dbReference type="PANTHER" id="PTHR12322:SF76">
    <property type="entry name" value="DOUBLESEX- AND MAB-3-RELATED TRANSCRIPTION FACTOR A2"/>
    <property type="match status" value="1"/>
</dbReference>
<evidence type="ECO:0000313" key="9">
    <source>
        <dbReference type="Ensembl" id="ENSHHUP00000090381.1"/>
    </source>
</evidence>
<evidence type="ECO:0000256" key="5">
    <source>
        <dbReference type="ARBA" id="ARBA00023242"/>
    </source>
</evidence>
<dbReference type="GO" id="GO:0007548">
    <property type="term" value="P:sex differentiation"/>
    <property type="evidence" value="ECO:0007669"/>
    <property type="project" value="TreeGrafter"/>
</dbReference>
<dbReference type="Pfam" id="PF00751">
    <property type="entry name" value="DM"/>
    <property type="match status" value="1"/>
</dbReference>
<dbReference type="SUPFAM" id="SSF82927">
    <property type="entry name" value="Cysteine-rich DNA binding domain, (DM domain)"/>
    <property type="match status" value="1"/>
</dbReference>
<protein>
    <recommendedName>
        <fullName evidence="8">DM domain-containing protein</fullName>
    </recommendedName>
</protein>
<dbReference type="GO" id="GO:0046872">
    <property type="term" value="F:metal ion binding"/>
    <property type="evidence" value="ECO:0007669"/>
    <property type="project" value="UniProtKB-KW"/>
</dbReference>
<keyword evidence="4 6" id="KW-0238">DNA-binding</keyword>
<reference evidence="9" key="2">
    <citation type="submission" date="2025-08" db="UniProtKB">
        <authorList>
            <consortium name="Ensembl"/>
        </authorList>
    </citation>
    <scope>IDENTIFICATION</scope>
</reference>
<name>A0A4W5RKA3_9TELE</name>
<dbReference type="Gene3D" id="4.10.1040.10">
    <property type="entry name" value="DM DNA-binding domain"/>
    <property type="match status" value="1"/>
</dbReference>
<evidence type="ECO:0000256" key="1">
    <source>
        <dbReference type="ARBA" id="ARBA00006834"/>
    </source>
</evidence>
<dbReference type="Ensembl" id="ENSHHUT00000093183.1">
    <property type="protein sequence ID" value="ENSHHUP00000090381.1"/>
    <property type="gene ID" value="ENSHHUG00000052181.1"/>
</dbReference>
<comment type="similarity">
    <text evidence="1">Belongs to the DMRT family.</text>
</comment>
<dbReference type="PROSITE" id="PS40000">
    <property type="entry name" value="DM_1"/>
    <property type="match status" value="1"/>
</dbReference>
<dbReference type="PANTHER" id="PTHR12322">
    <property type="entry name" value="DOUBLESEX AND MAB-3 RELATED TRANSCRIPTION FACTOR DMRT"/>
    <property type="match status" value="1"/>
</dbReference>
<feature type="region of interest" description="Disordered" evidence="7">
    <location>
        <begin position="91"/>
        <end position="114"/>
    </location>
</feature>
<evidence type="ECO:0000256" key="6">
    <source>
        <dbReference type="PROSITE-ProRule" id="PRU00070"/>
    </source>
</evidence>
<dbReference type="InterPro" id="IPR001275">
    <property type="entry name" value="DM_DNA-bd"/>
</dbReference>
<keyword evidence="5 6" id="KW-0539">Nucleus</keyword>
<dbReference type="GO" id="GO:0000981">
    <property type="term" value="F:DNA-binding transcription factor activity, RNA polymerase II-specific"/>
    <property type="evidence" value="ECO:0007669"/>
    <property type="project" value="TreeGrafter"/>
</dbReference>
<organism evidence="9 10">
    <name type="scientific">Hucho hucho</name>
    <name type="common">huchen</name>
    <dbReference type="NCBI Taxonomy" id="62062"/>
    <lineage>
        <taxon>Eukaryota</taxon>
        <taxon>Metazoa</taxon>
        <taxon>Chordata</taxon>
        <taxon>Craniata</taxon>
        <taxon>Vertebrata</taxon>
        <taxon>Euteleostomi</taxon>
        <taxon>Actinopterygii</taxon>
        <taxon>Neopterygii</taxon>
        <taxon>Teleostei</taxon>
        <taxon>Protacanthopterygii</taxon>
        <taxon>Salmoniformes</taxon>
        <taxon>Salmonidae</taxon>
        <taxon>Salmoninae</taxon>
        <taxon>Hucho</taxon>
    </lineage>
</organism>
<dbReference type="GeneTree" id="ENSGT00990000204738"/>
<evidence type="ECO:0000256" key="4">
    <source>
        <dbReference type="ARBA" id="ARBA00023125"/>
    </source>
</evidence>
<proteinExistence type="inferred from homology"/>
<feature type="DNA-binding region" description="DM" evidence="6">
    <location>
        <begin position="16"/>
        <end position="63"/>
    </location>
</feature>
<reference evidence="9" key="3">
    <citation type="submission" date="2025-09" db="UniProtKB">
        <authorList>
            <consortium name="Ensembl"/>
        </authorList>
    </citation>
    <scope>IDENTIFICATION</scope>
</reference>
<keyword evidence="2 6" id="KW-0479">Metal-binding</keyword>
<keyword evidence="3 6" id="KW-0862">Zinc</keyword>
<feature type="compositionally biased region" description="Polar residues" evidence="7">
    <location>
        <begin position="319"/>
        <end position="342"/>
    </location>
</feature>
<feature type="domain" description="DM" evidence="8">
    <location>
        <begin position="16"/>
        <end position="63"/>
    </location>
</feature>
<evidence type="ECO:0000259" key="8">
    <source>
        <dbReference type="PROSITE" id="PS50809"/>
    </source>
</evidence>
<feature type="region of interest" description="Disordered" evidence="7">
    <location>
        <begin position="142"/>
        <end position="175"/>
    </location>
</feature>
<feature type="region of interest" description="Disordered" evidence="7">
    <location>
        <begin position="278"/>
        <end position="342"/>
    </location>
</feature>
<evidence type="ECO:0000313" key="10">
    <source>
        <dbReference type="Proteomes" id="UP000314982"/>
    </source>
</evidence>
<accession>A0A4W5RKA3</accession>
<dbReference type="SMART" id="SM00301">
    <property type="entry name" value="DM"/>
    <property type="match status" value="1"/>
</dbReference>
<dbReference type="PROSITE" id="PS50809">
    <property type="entry name" value="DM_2"/>
    <property type="match status" value="1"/>
</dbReference>
<dbReference type="FunFam" id="4.10.1040.10:FF:000001">
    <property type="entry name" value="doublesex- and mab-3-related transcription factor 1"/>
    <property type="match status" value="1"/>
</dbReference>
<sequence>MSNVYKPQKSPRNPKCARCRNHGFIVQLKGHSGQCQFLKCNCWKCSLIAERTKIMAFQRRIKKTNKEESALNLTRPRPGDAAVDGTLSGREENAHLPDTSGVMFPGPGTRPETVIKMPPQRFEEADGMTYAEMEVPMTVAHDKSAKDGPWNSHEPQRKSTPGGGDHGGEDGRYRAPWSGIQDAPSVMSRSSPHFPSDYVIAEVGGQRDMYSGEMVAMQFPFKLYSRYPNGYAACPAILVNMPLPPPGPFKVGHGPMGFPHFPPPGPMHYPPEGGRAPFFAPHLPGSDIRPGSYPEELVLRSYPPPQPSLPKDREHGTSGHPQSSQWTESSSLENDSTSQNTV</sequence>
<dbReference type="GO" id="GO:0007281">
    <property type="term" value="P:germ cell development"/>
    <property type="evidence" value="ECO:0007669"/>
    <property type="project" value="TreeGrafter"/>
</dbReference>
<keyword evidence="10" id="KW-1185">Reference proteome</keyword>
<dbReference type="InterPro" id="IPR026607">
    <property type="entry name" value="DMRT"/>
</dbReference>
<reference evidence="10" key="1">
    <citation type="submission" date="2018-06" db="EMBL/GenBank/DDBJ databases">
        <title>Genome assembly of Danube salmon.</title>
        <authorList>
            <person name="Macqueen D.J."/>
            <person name="Gundappa M.K."/>
        </authorList>
    </citation>
    <scope>NUCLEOTIDE SEQUENCE [LARGE SCALE GENOMIC DNA]</scope>
</reference>
<dbReference type="STRING" id="62062.ENSHHUP00000090381"/>
<dbReference type="GO" id="GO:0005634">
    <property type="term" value="C:nucleus"/>
    <property type="evidence" value="ECO:0007669"/>
    <property type="project" value="UniProtKB-SubCell"/>
</dbReference>